<accession>A0ABP8VL23</accession>
<evidence type="ECO:0000313" key="2">
    <source>
        <dbReference type="Proteomes" id="UP001501295"/>
    </source>
</evidence>
<proteinExistence type="predicted"/>
<dbReference type="Proteomes" id="UP001501295">
    <property type="component" value="Unassembled WGS sequence"/>
</dbReference>
<evidence type="ECO:0000313" key="1">
    <source>
        <dbReference type="EMBL" id="GAA4666193.1"/>
    </source>
</evidence>
<dbReference type="RefSeq" id="WP_345372794.1">
    <property type="nucleotide sequence ID" value="NZ_BAABLM010000001.1"/>
</dbReference>
<sequence>MHGEALAPHPTLLVDTVFDDEHLRRACLRGDLVRVVAGRYVRRKHWERFDARERYAMLSLAAHSRLRGPVVLSHASAAALWGFPRLGPWPDVAHVIDSSLERSRKSRYVSQHRGSVPLEQVLEAHGVLVTSPVRTAVDLALSAPFRQAVTALDHGLRSGLFTKDDLHRVLADLPSDHARKKASKAIEFADARANRPGESLSRVLMHEGGLVAPVLQKRFEGPQGQSAEVDAFFEEVGAVGEFDGMTKYRDSGRWSGLPPEEVVVQEKLREDWLRRHPEVRAFVRWTWADLRVPGRLVRLLRDAGVPLESARFHGKRAS</sequence>
<protein>
    <recommendedName>
        <fullName evidence="3">Transcriptional regulator, AbiEi antitoxin, Type IV TA system</fullName>
    </recommendedName>
</protein>
<dbReference type="EMBL" id="BAABLM010000001">
    <property type="protein sequence ID" value="GAA4666193.1"/>
    <property type="molecule type" value="Genomic_DNA"/>
</dbReference>
<keyword evidence="2" id="KW-1185">Reference proteome</keyword>
<name>A0ABP8VL23_9MICO</name>
<evidence type="ECO:0008006" key="3">
    <source>
        <dbReference type="Google" id="ProtNLM"/>
    </source>
</evidence>
<gene>
    <name evidence="1" type="ORF">GCM10025780_04750</name>
</gene>
<comment type="caution">
    <text evidence="1">The sequence shown here is derived from an EMBL/GenBank/DDBJ whole genome shotgun (WGS) entry which is preliminary data.</text>
</comment>
<organism evidence="1 2">
    <name type="scientific">Frondihabitans cladoniiphilus</name>
    <dbReference type="NCBI Taxonomy" id="715785"/>
    <lineage>
        <taxon>Bacteria</taxon>
        <taxon>Bacillati</taxon>
        <taxon>Actinomycetota</taxon>
        <taxon>Actinomycetes</taxon>
        <taxon>Micrococcales</taxon>
        <taxon>Microbacteriaceae</taxon>
        <taxon>Frondihabitans</taxon>
    </lineage>
</organism>
<reference evidence="2" key="1">
    <citation type="journal article" date="2019" name="Int. J. Syst. Evol. Microbiol.">
        <title>The Global Catalogue of Microorganisms (GCM) 10K type strain sequencing project: providing services to taxonomists for standard genome sequencing and annotation.</title>
        <authorList>
            <consortium name="The Broad Institute Genomics Platform"/>
            <consortium name="The Broad Institute Genome Sequencing Center for Infectious Disease"/>
            <person name="Wu L."/>
            <person name="Ma J."/>
        </authorList>
    </citation>
    <scope>NUCLEOTIDE SEQUENCE [LARGE SCALE GENOMIC DNA]</scope>
    <source>
        <strain evidence="2">JCM 18956</strain>
    </source>
</reference>